<accession>A0AAV7W9P8</accession>
<dbReference type="EMBL" id="JANPWB010000002">
    <property type="protein sequence ID" value="KAJ1210754.1"/>
    <property type="molecule type" value="Genomic_DNA"/>
</dbReference>
<proteinExistence type="predicted"/>
<gene>
    <name evidence="2" type="ORF">NDU88_006116</name>
</gene>
<comment type="caution">
    <text evidence="2">The sequence shown here is derived from an EMBL/GenBank/DDBJ whole genome shotgun (WGS) entry which is preliminary data.</text>
</comment>
<evidence type="ECO:0008006" key="4">
    <source>
        <dbReference type="Google" id="ProtNLM"/>
    </source>
</evidence>
<feature type="region of interest" description="Disordered" evidence="1">
    <location>
        <begin position="36"/>
        <end position="69"/>
    </location>
</feature>
<name>A0AAV7W9P8_PLEWA</name>
<dbReference type="Proteomes" id="UP001066276">
    <property type="component" value="Chromosome 1_2"/>
</dbReference>
<evidence type="ECO:0000256" key="1">
    <source>
        <dbReference type="SAM" id="MobiDB-lite"/>
    </source>
</evidence>
<organism evidence="2 3">
    <name type="scientific">Pleurodeles waltl</name>
    <name type="common">Iberian ribbed newt</name>
    <dbReference type="NCBI Taxonomy" id="8319"/>
    <lineage>
        <taxon>Eukaryota</taxon>
        <taxon>Metazoa</taxon>
        <taxon>Chordata</taxon>
        <taxon>Craniata</taxon>
        <taxon>Vertebrata</taxon>
        <taxon>Euteleostomi</taxon>
        <taxon>Amphibia</taxon>
        <taxon>Batrachia</taxon>
        <taxon>Caudata</taxon>
        <taxon>Salamandroidea</taxon>
        <taxon>Salamandridae</taxon>
        <taxon>Pleurodelinae</taxon>
        <taxon>Pleurodeles</taxon>
    </lineage>
</organism>
<reference evidence="2" key="1">
    <citation type="journal article" date="2022" name="bioRxiv">
        <title>Sequencing and chromosome-scale assembly of the giantPleurodeles waltlgenome.</title>
        <authorList>
            <person name="Brown T."/>
            <person name="Elewa A."/>
            <person name="Iarovenko S."/>
            <person name="Subramanian E."/>
            <person name="Araus A.J."/>
            <person name="Petzold A."/>
            <person name="Susuki M."/>
            <person name="Suzuki K.-i.T."/>
            <person name="Hayashi T."/>
            <person name="Toyoda A."/>
            <person name="Oliveira C."/>
            <person name="Osipova E."/>
            <person name="Leigh N.D."/>
            <person name="Simon A."/>
            <person name="Yun M.H."/>
        </authorList>
    </citation>
    <scope>NUCLEOTIDE SEQUENCE</scope>
    <source>
        <strain evidence="2">20211129_DDA</strain>
        <tissue evidence="2">Liver</tissue>
    </source>
</reference>
<evidence type="ECO:0000313" key="2">
    <source>
        <dbReference type="EMBL" id="KAJ1210754.1"/>
    </source>
</evidence>
<feature type="compositionally biased region" description="Polar residues" evidence="1">
    <location>
        <begin position="39"/>
        <end position="55"/>
    </location>
</feature>
<dbReference type="AlphaFoldDB" id="A0AAV7W9P8"/>
<protein>
    <recommendedName>
        <fullName evidence="4">Retrotransposon gag domain-containing protein</fullName>
    </recommendedName>
</protein>
<keyword evidence="3" id="KW-1185">Reference proteome</keyword>
<evidence type="ECO:0000313" key="3">
    <source>
        <dbReference type="Proteomes" id="UP001066276"/>
    </source>
</evidence>
<sequence length="196" mass="22353">MQRPWVWLQELQLVMELRSQDRPTIEMRLHSGGLGATPLNLSPGSGRQCTTQEGFRTTPPGPSQSYSVQPRLDPWYLRGKSFVDKLRERATQHFEENLGSIDSACILWEAFKTVMRGHTQDLIGGQKKERNMQAANLEWEIAALEARFAVDGEAEGDLQHQPRLKRYKLCTLAEQHTRAHALAIQRQLYDVGDKSN</sequence>